<dbReference type="AlphaFoldDB" id="A0A4Q5M214"/>
<evidence type="ECO:0000313" key="2">
    <source>
        <dbReference type="Proteomes" id="UP000293162"/>
    </source>
</evidence>
<accession>A0A4Q5M214</accession>
<proteinExistence type="predicted"/>
<dbReference type="OrthoDB" id="9811073at2"/>
<evidence type="ECO:0000313" key="1">
    <source>
        <dbReference type="EMBL" id="RYU96059.1"/>
    </source>
</evidence>
<dbReference type="EMBL" id="SEWF01000010">
    <property type="protein sequence ID" value="RYU96059.1"/>
    <property type="molecule type" value="Genomic_DNA"/>
</dbReference>
<organism evidence="1 2">
    <name type="scientific">Emticicia agri</name>
    <dbReference type="NCBI Taxonomy" id="2492393"/>
    <lineage>
        <taxon>Bacteria</taxon>
        <taxon>Pseudomonadati</taxon>
        <taxon>Bacteroidota</taxon>
        <taxon>Cytophagia</taxon>
        <taxon>Cytophagales</taxon>
        <taxon>Leadbetterellaceae</taxon>
        <taxon>Emticicia</taxon>
    </lineage>
</organism>
<dbReference type="GO" id="GO:0008408">
    <property type="term" value="F:3'-5' exonuclease activity"/>
    <property type="evidence" value="ECO:0007669"/>
    <property type="project" value="InterPro"/>
</dbReference>
<dbReference type="NCBIfam" id="TIGR00678">
    <property type="entry name" value="holB"/>
    <property type="match status" value="1"/>
</dbReference>
<dbReference type="InterPro" id="IPR050238">
    <property type="entry name" value="DNA_Rep/Repair_Clamp_Loader"/>
</dbReference>
<dbReference type="InterPro" id="IPR027417">
    <property type="entry name" value="P-loop_NTPase"/>
</dbReference>
<dbReference type="EC" id="2.7.7.7" evidence="1"/>
<dbReference type="RefSeq" id="WP_130020665.1">
    <property type="nucleotide sequence ID" value="NZ_SEWF01000010.1"/>
</dbReference>
<dbReference type="Pfam" id="PF13177">
    <property type="entry name" value="DNA_pol3_delta2"/>
    <property type="match status" value="1"/>
</dbReference>
<dbReference type="SUPFAM" id="SSF52540">
    <property type="entry name" value="P-loop containing nucleoside triphosphate hydrolases"/>
    <property type="match status" value="1"/>
</dbReference>
<dbReference type="Gene3D" id="3.40.50.300">
    <property type="entry name" value="P-loop containing nucleotide triphosphate hydrolases"/>
    <property type="match status" value="1"/>
</dbReference>
<sequence>MLFREITGLPDIKQSLIGTITNNHVAHAQLFHGKEGTANLALALAYATYVNCEDKQADDACGRCPSCIKMSKLAHPDVSYLFPTAGGKSVLSENFMPQWRDFVKETPFGNLSDWLEKIGVKQGNIPAEEARQLIQKLSLKSYEGGYKIVIIWQAECLHNTTANALLKILEEPPEQTLFLLVVSSMERLLTTIISRTQRVAVRNFSEPEIIQYLSRYQDFSQERARQVAFLSEGNMHRALEIVDKSEDSDHAWFANWMRMCYALNLQKLVPMADEFDAKSKEHQKGILEYGLSIFREIFLYRNGGQSLIRLENDELIFVQKFSAAINLNNLEQITEVLSESHYHIERNVRAKIVFLDISLIIARLMMKG</sequence>
<dbReference type="PANTHER" id="PTHR11669">
    <property type="entry name" value="REPLICATION FACTOR C / DNA POLYMERASE III GAMMA-TAU SUBUNIT"/>
    <property type="match status" value="1"/>
</dbReference>
<dbReference type="InterPro" id="IPR004622">
    <property type="entry name" value="DNA_pol_HolB"/>
</dbReference>
<dbReference type="GO" id="GO:0006261">
    <property type="term" value="P:DNA-templated DNA replication"/>
    <property type="evidence" value="ECO:0007669"/>
    <property type="project" value="TreeGrafter"/>
</dbReference>
<reference evidence="1 2" key="1">
    <citation type="submission" date="2019-02" db="EMBL/GenBank/DDBJ databases">
        <title>Bacterial novel species Emticicia sp. 17J42-9 isolated from soil.</title>
        <authorList>
            <person name="Jung H.-Y."/>
        </authorList>
    </citation>
    <scope>NUCLEOTIDE SEQUENCE [LARGE SCALE GENOMIC DNA]</scope>
    <source>
        <strain evidence="1 2">17J42-9</strain>
    </source>
</reference>
<dbReference type="PANTHER" id="PTHR11669:SF8">
    <property type="entry name" value="DNA POLYMERASE III SUBUNIT DELTA"/>
    <property type="match status" value="1"/>
</dbReference>
<protein>
    <submittedName>
        <fullName evidence="1">DNA polymerase III subunit delta</fullName>
        <ecNumber evidence="1">2.7.7.7</ecNumber>
    </submittedName>
</protein>
<keyword evidence="1" id="KW-0548">Nucleotidyltransferase</keyword>
<comment type="caution">
    <text evidence="1">The sequence shown here is derived from an EMBL/GenBank/DDBJ whole genome shotgun (WGS) entry which is preliminary data.</text>
</comment>
<dbReference type="GO" id="GO:0003887">
    <property type="term" value="F:DNA-directed DNA polymerase activity"/>
    <property type="evidence" value="ECO:0007669"/>
    <property type="project" value="UniProtKB-EC"/>
</dbReference>
<keyword evidence="1" id="KW-0808">Transferase</keyword>
<name>A0A4Q5M214_9BACT</name>
<gene>
    <name evidence="1" type="primary">holB</name>
    <name evidence="1" type="ORF">EWM59_09185</name>
</gene>
<keyword evidence="2" id="KW-1185">Reference proteome</keyword>
<dbReference type="Proteomes" id="UP000293162">
    <property type="component" value="Unassembled WGS sequence"/>
</dbReference>